<keyword evidence="3" id="KW-1185">Reference proteome</keyword>
<accession>A0A0A7EFX9</accession>
<feature type="chain" id="PRO_5002039105" description="Lipoprotein" evidence="1">
    <location>
        <begin position="23"/>
        <end position="98"/>
    </location>
</feature>
<dbReference type="AlphaFoldDB" id="A0A0A7EFX9"/>
<evidence type="ECO:0008006" key="4">
    <source>
        <dbReference type="Google" id="ProtNLM"/>
    </source>
</evidence>
<proteinExistence type="predicted"/>
<sequence>MKMIKNSGLLCILIVLSACSTAPRSTNQIECNGERYPVTYMSEMQQYEVERFAMRHEFRPGCVSSKLKEIKAQTCQTASSLSYEQWMTLYSSCAVNNP</sequence>
<evidence type="ECO:0000313" key="3">
    <source>
        <dbReference type="Proteomes" id="UP000030341"/>
    </source>
</evidence>
<feature type="signal peptide" evidence="1">
    <location>
        <begin position="1"/>
        <end position="22"/>
    </location>
</feature>
<dbReference type="eggNOG" id="ENOG50341YY">
    <property type="taxonomic scope" value="Bacteria"/>
</dbReference>
<dbReference type="EMBL" id="CP009888">
    <property type="protein sequence ID" value="AIY64966.1"/>
    <property type="molecule type" value="Genomic_DNA"/>
</dbReference>
<dbReference type="HOGENOM" id="CLU_2331603_0_0_6"/>
<evidence type="ECO:0000256" key="1">
    <source>
        <dbReference type="SAM" id="SignalP"/>
    </source>
</evidence>
<evidence type="ECO:0000313" key="2">
    <source>
        <dbReference type="EMBL" id="AIY64966.1"/>
    </source>
</evidence>
<dbReference type="PROSITE" id="PS51257">
    <property type="entry name" value="PROKAR_LIPOPROTEIN"/>
    <property type="match status" value="1"/>
</dbReference>
<name>A0A0A7EFX9_9GAMM</name>
<dbReference type="STRING" id="1348114.OM33_07235"/>
<reference evidence="2 3" key="1">
    <citation type="submission" date="2014-11" db="EMBL/GenBank/DDBJ databases">
        <title>Complete Genome Sequence of Pseudoalteromonas sp. Strain OCN003 Isolated from Kaneohe Bay, Oahu, Hawaii.</title>
        <authorList>
            <person name="Beurmann S."/>
            <person name="Videau P."/>
            <person name="Ushijima B."/>
            <person name="Smith A.M."/>
            <person name="Aeby G.S."/>
            <person name="Callahan S.M."/>
            <person name="Belcaid M."/>
        </authorList>
    </citation>
    <scope>NUCLEOTIDE SEQUENCE [LARGE SCALE GENOMIC DNA]</scope>
    <source>
        <strain evidence="2 3">OCN003</strain>
    </source>
</reference>
<keyword evidence="1" id="KW-0732">Signal</keyword>
<dbReference type="RefSeq" id="WP_038640425.1">
    <property type="nucleotide sequence ID" value="NZ_CP009888.1"/>
</dbReference>
<dbReference type="Proteomes" id="UP000030341">
    <property type="component" value="Chromosome 1"/>
</dbReference>
<organism evidence="2 3">
    <name type="scientific">Pseudoalteromonas piratica</name>
    <dbReference type="NCBI Taxonomy" id="1348114"/>
    <lineage>
        <taxon>Bacteria</taxon>
        <taxon>Pseudomonadati</taxon>
        <taxon>Pseudomonadota</taxon>
        <taxon>Gammaproteobacteria</taxon>
        <taxon>Alteromonadales</taxon>
        <taxon>Pseudoalteromonadaceae</taxon>
        <taxon>Pseudoalteromonas</taxon>
    </lineage>
</organism>
<protein>
    <recommendedName>
        <fullName evidence="4">Lipoprotein</fullName>
    </recommendedName>
</protein>
<dbReference type="KEGG" id="pseo:OM33_07235"/>
<gene>
    <name evidence="2" type="ORF">OM33_07235</name>
</gene>
<dbReference type="OrthoDB" id="9885443at2"/>